<dbReference type="SUPFAM" id="SSF141000">
    <property type="entry name" value="Glu-tRNAGln amidotransferase C subunit"/>
    <property type="match status" value="1"/>
</dbReference>
<dbReference type="GO" id="GO:0050566">
    <property type="term" value="F:asparaginyl-tRNA synthase (glutamine-hydrolyzing) activity"/>
    <property type="evidence" value="ECO:0007669"/>
    <property type="project" value="RHEA"/>
</dbReference>
<proteinExistence type="inferred from homology"/>
<comment type="similarity">
    <text evidence="2">Belongs to the GatC family.</text>
</comment>
<dbReference type="PATRIC" id="fig|429727.3.peg.1452"/>
<comment type="catalytic activity">
    <reaction evidence="2">
        <text>L-glutamyl-tRNA(Gln) + L-glutamine + ATP + H2O = L-glutaminyl-tRNA(Gln) + L-glutamate + ADP + phosphate + H(+)</text>
        <dbReference type="Rhea" id="RHEA:17521"/>
        <dbReference type="Rhea" id="RHEA-COMP:9681"/>
        <dbReference type="Rhea" id="RHEA-COMP:9684"/>
        <dbReference type="ChEBI" id="CHEBI:15377"/>
        <dbReference type="ChEBI" id="CHEBI:15378"/>
        <dbReference type="ChEBI" id="CHEBI:29985"/>
        <dbReference type="ChEBI" id="CHEBI:30616"/>
        <dbReference type="ChEBI" id="CHEBI:43474"/>
        <dbReference type="ChEBI" id="CHEBI:58359"/>
        <dbReference type="ChEBI" id="CHEBI:78520"/>
        <dbReference type="ChEBI" id="CHEBI:78521"/>
        <dbReference type="ChEBI" id="CHEBI:456216"/>
    </reaction>
</comment>
<dbReference type="STRING" id="429727.VE26_07005"/>
<evidence type="ECO:0000256" key="1">
    <source>
        <dbReference type="ARBA" id="ARBA00022598"/>
    </source>
</evidence>
<dbReference type="Gene3D" id="1.10.20.60">
    <property type="entry name" value="Glu-tRNAGln amidotransferase C subunit, N-terminal domain"/>
    <property type="match status" value="1"/>
</dbReference>
<dbReference type="GO" id="GO:0070681">
    <property type="term" value="P:glutaminyl-tRNAGln biosynthesis via transamidation"/>
    <property type="evidence" value="ECO:0007669"/>
    <property type="project" value="TreeGrafter"/>
</dbReference>
<dbReference type="GO" id="GO:0005524">
    <property type="term" value="F:ATP binding"/>
    <property type="evidence" value="ECO:0007669"/>
    <property type="project" value="UniProtKB-KW"/>
</dbReference>
<dbReference type="GO" id="GO:0006450">
    <property type="term" value="P:regulation of translational fidelity"/>
    <property type="evidence" value="ECO:0007669"/>
    <property type="project" value="InterPro"/>
</dbReference>
<comment type="function">
    <text evidence="2">Allows the formation of correctly charged Asn-tRNA(Asn) or Gln-tRNA(Gln) through the transamidation of misacylated Asp-tRNA(Asn) or Glu-tRNA(Gln) in organisms which lack either or both of asparaginyl-tRNA or glutaminyl-tRNA synthetases. The reaction takes place in the presence of glutamine and ATP through an activated phospho-Asp-tRNA(Asn) or phospho-Glu-tRNA(Gln).</text>
</comment>
<protein>
    <recommendedName>
        <fullName evidence="2">Aspartyl/glutamyl-tRNA(Asn/Gln) amidotransferase subunit C</fullName>
        <shortName evidence="2">Asp/Glu-ADT subunit C</shortName>
        <ecNumber evidence="2">6.3.5.-</ecNumber>
    </recommendedName>
</protein>
<comment type="subunit">
    <text evidence="2">Heterotrimer of A, B and C subunits.</text>
</comment>
<keyword evidence="2" id="KW-0547">Nucleotide-binding</keyword>
<keyword evidence="2" id="KW-0067">ATP-binding</keyword>
<dbReference type="HAMAP" id="MF_00122">
    <property type="entry name" value="GatC"/>
    <property type="match status" value="1"/>
</dbReference>
<dbReference type="EC" id="6.3.5.-" evidence="2"/>
<dbReference type="InterPro" id="IPR036113">
    <property type="entry name" value="Asp/Glu-ADT_sf_sub_c"/>
</dbReference>
<dbReference type="PANTHER" id="PTHR15004:SF0">
    <property type="entry name" value="GLUTAMYL-TRNA(GLN) AMIDOTRANSFERASE SUBUNIT C, MITOCHONDRIAL"/>
    <property type="match status" value="1"/>
</dbReference>
<dbReference type="Proteomes" id="UP000033649">
    <property type="component" value="Unassembled WGS sequence"/>
</dbReference>
<keyword evidence="3" id="KW-0808">Transferase</keyword>
<dbReference type="GO" id="GO:0006412">
    <property type="term" value="P:translation"/>
    <property type="evidence" value="ECO:0007669"/>
    <property type="project" value="UniProtKB-UniRule"/>
</dbReference>
<keyword evidence="2" id="KW-0648">Protein biosynthesis</keyword>
<evidence type="ECO:0000313" key="4">
    <source>
        <dbReference type="Proteomes" id="UP000033649"/>
    </source>
</evidence>
<accession>A0A0F5FM50</accession>
<evidence type="ECO:0000256" key="2">
    <source>
        <dbReference type="HAMAP-Rule" id="MF_00122"/>
    </source>
</evidence>
<comment type="caution">
    <text evidence="3">The sequence shown here is derived from an EMBL/GenBank/DDBJ whole genome shotgun (WGS) entry which is preliminary data.</text>
</comment>
<dbReference type="Pfam" id="PF02686">
    <property type="entry name" value="GatC"/>
    <property type="match status" value="1"/>
</dbReference>
<reference evidence="3 4" key="1">
    <citation type="submission" date="2015-03" db="EMBL/GenBank/DDBJ databases">
        <authorList>
            <person name="Hassan Y."/>
            <person name="Lepp D."/>
            <person name="Li X.-Z."/>
            <person name="Zhou T."/>
        </authorList>
    </citation>
    <scope>NUCLEOTIDE SEQUENCE [LARGE SCALE GENOMIC DNA]</scope>
    <source>
        <strain evidence="3 4">IPL18</strain>
    </source>
</reference>
<dbReference type="NCBIfam" id="TIGR00135">
    <property type="entry name" value="gatC"/>
    <property type="match status" value="1"/>
</dbReference>
<gene>
    <name evidence="2" type="primary">gatC</name>
    <name evidence="3" type="ORF">VE26_07005</name>
</gene>
<dbReference type="RefSeq" id="WP_046104314.1">
    <property type="nucleotide sequence ID" value="NZ_JZEY01000054.1"/>
</dbReference>
<sequence length="95" mass="10459">MSVDAATVKRIGRLARIRIEEDEVAGYQNELNAILGFVEQLSEVDVEGVEAMTSVTPMTLRRRDDVVSDGGYADKIVANAPLSEDNFFMVPKVVE</sequence>
<dbReference type="AlphaFoldDB" id="A0A0F5FM50"/>
<dbReference type="EMBL" id="JZEY01000054">
    <property type="protein sequence ID" value="KKB09620.1"/>
    <property type="molecule type" value="Genomic_DNA"/>
</dbReference>
<name>A0A0F5FM50_9HYPH</name>
<dbReference type="PANTHER" id="PTHR15004">
    <property type="entry name" value="GLUTAMYL-TRNA(GLN) AMIDOTRANSFERASE SUBUNIT C, MITOCHONDRIAL"/>
    <property type="match status" value="1"/>
</dbReference>
<organism evidence="3 4">
    <name type="scientific">Devosia chinhatensis</name>
    <dbReference type="NCBI Taxonomy" id="429727"/>
    <lineage>
        <taxon>Bacteria</taxon>
        <taxon>Pseudomonadati</taxon>
        <taxon>Pseudomonadota</taxon>
        <taxon>Alphaproteobacteria</taxon>
        <taxon>Hyphomicrobiales</taxon>
        <taxon>Devosiaceae</taxon>
        <taxon>Devosia</taxon>
    </lineage>
</organism>
<dbReference type="OrthoDB" id="9794326at2"/>
<dbReference type="GO" id="GO:0016740">
    <property type="term" value="F:transferase activity"/>
    <property type="evidence" value="ECO:0007669"/>
    <property type="project" value="UniProtKB-KW"/>
</dbReference>
<dbReference type="InterPro" id="IPR003837">
    <property type="entry name" value="GatC"/>
</dbReference>
<comment type="catalytic activity">
    <reaction evidence="2">
        <text>L-aspartyl-tRNA(Asn) + L-glutamine + ATP + H2O = L-asparaginyl-tRNA(Asn) + L-glutamate + ADP + phosphate + 2 H(+)</text>
        <dbReference type="Rhea" id="RHEA:14513"/>
        <dbReference type="Rhea" id="RHEA-COMP:9674"/>
        <dbReference type="Rhea" id="RHEA-COMP:9677"/>
        <dbReference type="ChEBI" id="CHEBI:15377"/>
        <dbReference type="ChEBI" id="CHEBI:15378"/>
        <dbReference type="ChEBI" id="CHEBI:29985"/>
        <dbReference type="ChEBI" id="CHEBI:30616"/>
        <dbReference type="ChEBI" id="CHEBI:43474"/>
        <dbReference type="ChEBI" id="CHEBI:58359"/>
        <dbReference type="ChEBI" id="CHEBI:78515"/>
        <dbReference type="ChEBI" id="CHEBI:78516"/>
        <dbReference type="ChEBI" id="CHEBI:456216"/>
    </reaction>
</comment>
<evidence type="ECO:0000313" key="3">
    <source>
        <dbReference type="EMBL" id="KKB09620.1"/>
    </source>
</evidence>
<dbReference type="GO" id="GO:0050567">
    <property type="term" value="F:glutaminyl-tRNA synthase (glutamine-hydrolyzing) activity"/>
    <property type="evidence" value="ECO:0007669"/>
    <property type="project" value="UniProtKB-UniRule"/>
</dbReference>
<keyword evidence="4" id="KW-1185">Reference proteome</keyword>
<keyword evidence="1 2" id="KW-0436">Ligase</keyword>